<accession>A0A0F9MR89</accession>
<dbReference type="AlphaFoldDB" id="A0A0F9MR89"/>
<evidence type="ECO:0008006" key="2">
    <source>
        <dbReference type="Google" id="ProtNLM"/>
    </source>
</evidence>
<comment type="caution">
    <text evidence="1">The sequence shown here is derived from an EMBL/GenBank/DDBJ whole genome shotgun (WGS) entry which is preliminary data.</text>
</comment>
<dbReference type="SUPFAM" id="SSF51905">
    <property type="entry name" value="FAD/NAD(P)-binding domain"/>
    <property type="match status" value="1"/>
</dbReference>
<organism evidence="1">
    <name type="scientific">marine sediment metagenome</name>
    <dbReference type="NCBI Taxonomy" id="412755"/>
    <lineage>
        <taxon>unclassified sequences</taxon>
        <taxon>metagenomes</taxon>
        <taxon>ecological metagenomes</taxon>
    </lineage>
</organism>
<name>A0A0F9MR89_9ZZZZ</name>
<sequence length="138" mass="16161">MISKVDRNLYRVIGSERFIECDTLLLSVGLIPENELTRETGARISKMGGLIVDNNLETTIERVLFVKFLRKFNLKNEFYNTLKEEGNIGFYLSEILPEHLDLFQKDKCRIVYQLINFDLFDIDKSVWEKKFCNPNGNC</sequence>
<gene>
    <name evidence="1" type="ORF">LCGC14_1042580</name>
</gene>
<evidence type="ECO:0000313" key="1">
    <source>
        <dbReference type="EMBL" id="KKN09835.1"/>
    </source>
</evidence>
<reference evidence="1" key="1">
    <citation type="journal article" date="2015" name="Nature">
        <title>Complex archaea that bridge the gap between prokaryotes and eukaryotes.</title>
        <authorList>
            <person name="Spang A."/>
            <person name="Saw J.H."/>
            <person name="Jorgensen S.L."/>
            <person name="Zaremba-Niedzwiedzka K."/>
            <person name="Martijn J."/>
            <person name="Lind A.E."/>
            <person name="van Eijk R."/>
            <person name="Schleper C."/>
            <person name="Guy L."/>
            <person name="Ettema T.J."/>
        </authorList>
    </citation>
    <scope>NUCLEOTIDE SEQUENCE</scope>
</reference>
<dbReference type="InterPro" id="IPR036188">
    <property type="entry name" value="FAD/NAD-bd_sf"/>
</dbReference>
<dbReference type="EMBL" id="LAZR01004302">
    <property type="protein sequence ID" value="KKN09835.1"/>
    <property type="molecule type" value="Genomic_DNA"/>
</dbReference>
<dbReference type="Gene3D" id="3.50.50.60">
    <property type="entry name" value="FAD/NAD(P)-binding domain"/>
    <property type="match status" value="1"/>
</dbReference>
<protein>
    <recommendedName>
        <fullName evidence="2">FAD/NAD(P)-binding domain-containing protein</fullName>
    </recommendedName>
</protein>
<proteinExistence type="predicted"/>